<name>A0A4Z0M0T5_9GAMM</name>
<dbReference type="EMBL" id="SRLE01000008">
    <property type="protein sequence ID" value="TGD73034.1"/>
    <property type="molecule type" value="Genomic_DNA"/>
</dbReference>
<evidence type="ECO:0000313" key="1">
    <source>
        <dbReference type="EMBL" id="TGD73034.1"/>
    </source>
</evidence>
<evidence type="ECO:0000313" key="2">
    <source>
        <dbReference type="Proteomes" id="UP000298050"/>
    </source>
</evidence>
<dbReference type="RefSeq" id="WP_135444260.1">
    <property type="nucleotide sequence ID" value="NZ_SRLE01000008.1"/>
</dbReference>
<dbReference type="Proteomes" id="UP000298050">
    <property type="component" value="Unassembled WGS sequence"/>
</dbReference>
<gene>
    <name evidence="1" type="ORF">E4634_12175</name>
</gene>
<dbReference type="AlphaFoldDB" id="A0A4Z0M0T5"/>
<keyword evidence="2" id="KW-1185">Reference proteome</keyword>
<dbReference type="OrthoDB" id="6386565at2"/>
<protein>
    <submittedName>
        <fullName evidence="1">Type 1 pili tip component</fullName>
    </submittedName>
</protein>
<sequence length="109" mass="12361">MSFVDLIGIWDQQASGELAHDKYQVQLSIESAAKLEALVELFPLRTREQLIAELLSCALDEMVAAFPYVQGERIIAHDEEGDPVFEDAGYTPRYLALVEKHIQRLRDQS</sequence>
<comment type="caution">
    <text evidence="1">The sequence shown here is derived from an EMBL/GenBank/DDBJ whole genome shotgun (WGS) entry which is preliminary data.</text>
</comment>
<organism evidence="1 2">
    <name type="scientific">Mangrovimicrobium sediminis</name>
    <dbReference type="NCBI Taxonomy" id="2562682"/>
    <lineage>
        <taxon>Bacteria</taxon>
        <taxon>Pseudomonadati</taxon>
        <taxon>Pseudomonadota</taxon>
        <taxon>Gammaproteobacteria</taxon>
        <taxon>Cellvibrionales</taxon>
        <taxon>Halieaceae</taxon>
        <taxon>Mangrovimicrobium</taxon>
    </lineage>
</organism>
<reference evidence="1 2" key="1">
    <citation type="submission" date="2019-04" db="EMBL/GenBank/DDBJ databases">
        <title>Taxonomy of novel Haliea sp. from mangrove soil of West Coast of India.</title>
        <authorList>
            <person name="Verma A."/>
            <person name="Kumar P."/>
            <person name="Krishnamurthi S."/>
        </authorList>
    </citation>
    <scope>NUCLEOTIDE SEQUENCE [LARGE SCALE GENOMIC DNA]</scope>
    <source>
        <strain evidence="1 2">SAOS-164</strain>
    </source>
</reference>
<proteinExistence type="predicted"/>
<accession>A0A4Z0M0T5</accession>